<keyword evidence="1" id="KW-0472">Membrane</keyword>
<gene>
    <name evidence="2" type="ORF">EK21DRAFT_71044</name>
</gene>
<feature type="non-terminal residue" evidence="2">
    <location>
        <position position="1"/>
    </location>
</feature>
<feature type="transmembrane region" description="Helical" evidence="1">
    <location>
        <begin position="367"/>
        <end position="386"/>
    </location>
</feature>
<feature type="transmembrane region" description="Helical" evidence="1">
    <location>
        <begin position="517"/>
        <end position="538"/>
    </location>
</feature>
<keyword evidence="3" id="KW-1185">Reference proteome</keyword>
<evidence type="ECO:0000256" key="1">
    <source>
        <dbReference type="SAM" id="Phobius"/>
    </source>
</evidence>
<evidence type="ECO:0000313" key="3">
    <source>
        <dbReference type="Proteomes" id="UP000799777"/>
    </source>
</evidence>
<proteinExistence type="predicted"/>
<feature type="transmembrane region" description="Helical" evidence="1">
    <location>
        <begin position="473"/>
        <end position="497"/>
    </location>
</feature>
<keyword evidence="1" id="KW-1133">Transmembrane helix</keyword>
<dbReference type="Proteomes" id="UP000799777">
    <property type="component" value="Unassembled WGS sequence"/>
</dbReference>
<evidence type="ECO:0000313" key="2">
    <source>
        <dbReference type="EMBL" id="KAF2027781.1"/>
    </source>
</evidence>
<feature type="transmembrane region" description="Helical" evidence="1">
    <location>
        <begin position="627"/>
        <end position="647"/>
    </location>
</feature>
<comment type="caution">
    <text evidence="2">The sequence shown here is derived from an EMBL/GenBank/DDBJ whole genome shotgun (WGS) entry which is preliminary data.</text>
</comment>
<feature type="transmembrane region" description="Helical" evidence="1">
    <location>
        <begin position="667"/>
        <end position="686"/>
    </location>
</feature>
<dbReference type="AlphaFoldDB" id="A0A9P4LIB4"/>
<keyword evidence="1" id="KW-0812">Transmembrane</keyword>
<dbReference type="OrthoDB" id="3525430at2759"/>
<dbReference type="EMBL" id="ML978221">
    <property type="protein sequence ID" value="KAF2027781.1"/>
    <property type="molecule type" value="Genomic_DNA"/>
</dbReference>
<name>A0A9P4LIB4_9PLEO</name>
<accession>A0A9P4LIB4</accession>
<sequence length="688" mass="76891">LVTCTGRQCTSHFGIICTHHQWLTQLSCLSNGFSPDVVSTYASYCSRSVLAKAQLYRWIRTVTDRTWLVSAGDAHGLQTLSPASLGDGYAPVDVVDKAPSCLTDSASVSSSESFKDIMASCGFDARTQHTGNAARPWEFSESLHSLIALDFETVGYDVTQRDIADGIYFERQCFCNLYDSDLETEHCTDSGLGLTRKRLWLNATCGSTSLPDNWMDGLKTTTSAYILPQAWRWPGCVNSMPRHVVGLTDRCMTDACELDSSGYCNVKRAIDRACFCRKINYDTCKQACHIFEARIEYVKWLHDLCGNEEEWHGLPKHWRQQLAVPNRRELLPWRWSIKPTQTSTSTSISDSKYSIPKQICASTDWKLGSLILVNMATIFAGCLCLWPSAKSAAHPVLHDPHSSPWPLRGLAIAVFHLGANWLNAVVVQSTPGYEDVSILRMVFLWCSMPRLTWVTMVLALIQPSGATSFPTVASLLLAEIALQILSAFYMVTAVNYGREHGFYSLGMSRLERAPSAQFLYAGALMWLVVMIATPFLLIQALRVRDVSRLDRFASPMSPQRTENMEANLTALFDKLWASLEDRLTGHWMDKGSVGEQTPLRSNDTPVYTVYGTMPVESPNHSTAKAGIVKSIFIVISSTFLLWIAQWFSWSGFIGLATEEYGPPKLELLTIIWFGFSLAASFSRYFLKE</sequence>
<feature type="transmembrane region" description="Helical" evidence="1">
    <location>
        <begin position="438"/>
        <end position="461"/>
    </location>
</feature>
<reference evidence="2" key="1">
    <citation type="journal article" date="2020" name="Stud. Mycol.">
        <title>101 Dothideomycetes genomes: a test case for predicting lifestyles and emergence of pathogens.</title>
        <authorList>
            <person name="Haridas S."/>
            <person name="Albert R."/>
            <person name="Binder M."/>
            <person name="Bloem J."/>
            <person name="Labutti K."/>
            <person name="Salamov A."/>
            <person name="Andreopoulos B."/>
            <person name="Baker S."/>
            <person name="Barry K."/>
            <person name="Bills G."/>
            <person name="Bluhm B."/>
            <person name="Cannon C."/>
            <person name="Castanera R."/>
            <person name="Culley D."/>
            <person name="Daum C."/>
            <person name="Ezra D."/>
            <person name="Gonzalez J."/>
            <person name="Henrissat B."/>
            <person name="Kuo A."/>
            <person name="Liang C."/>
            <person name="Lipzen A."/>
            <person name="Lutzoni F."/>
            <person name="Magnuson J."/>
            <person name="Mondo S."/>
            <person name="Nolan M."/>
            <person name="Ohm R."/>
            <person name="Pangilinan J."/>
            <person name="Park H.-J."/>
            <person name="Ramirez L."/>
            <person name="Alfaro M."/>
            <person name="Sun H."/>
            <person name="Tritt A."/>
            <person name="Yoshinaga Y."/>
            <person name="Zwiers L.-H."/>
            <person name="Turgeon B."/>
            <person name="Goodwin S."/>
            <person name="Spatafora J."/>
            <person name="Crous P."/>
            <person name="Grigoriev I."/>
        </authorList>
    </citation>
    <scope>NUCLEOTIDE SEQUENCE</scope>
    <source>
        <strain evidence="2">CBS 110217</strain>
    </source>
</reference>
<protein>
    <submittedName>
        <fullName evidence="2">Uncharacterized protein</fullName>
    </submittedName>
</protein>
<organism evidence="2 3">
    <name type="scientific">Setomelanomma holmii</name>
    <dbReference type="NCBI Taxonomy" id="210430"/>
    <lineage>
        <taxon>Eukaryota</taxon>
        <taxon>Fungi</taxon>
        <taxon>Dikarya</taxon>
        <taxon>Ascomycota</taxon>
        <taxon>Pezizomycotina</taxon>
        <taxon>Dothideomycetes</taxon>
        <taxon>Pleosporomycetidae</taxon>
        <taxon>Pleosporales</taxon>
        <taxon>Pleosporineae</taxon>
        <taxon>Phaeosphaeriaceae</taxon>
        <taxon>Setomelanomma</taxon>
    </lineage>
</organism>